<dbReference type="CDD" id="cd05188">
    <property type="entry name" value="MDR"/>
    <property type="match status" value="1"/>
</dbReference>
<dbReference type="Gene3D" id="3.90.180.10">
    <property type="entry name" value="Medium-chain alcohol dehydrogenases, catalytic domain"/>
    <property type="match status" value="1"/>
</dbReference>
<evidence type="ECO:0000313" key="3">
    <source>
        <dbReference type="EMBL" id="KAL2280124.1"/>
    </source>
</evidence>
<evidence type="ECO:0000259" key="1">
    <source>
        <dbReference type="Pfam" id="PF00107"/>
    </source>
</evidence>
<sequence>MTNAASLIRRSRVYQRPFERLSNFNDHFFCHPMTFRMASQLPPTHQAVFLPAKGEPTALVTRETPQAGPGSAVVRVLSAYVISYANEVYGLKRPHGLPTPFVPGSGAICRVEEVGPDATSIAPGQLVLFDMMIRARDNPHEFYLSGALAGITEASHKFAQGEFRDSTYAEYARIPLENCLPLDEDRLVRGLGYTVDDLTHLIPLMVPYGGLRDVGLLAGETVVVAPATGKYGGAAVHVALALGARVVAMGRKEKSLAKLAKLGGGGRVSTIRITGDVDADAAAIKEKAGGLVDVWMDLSPPEASGSSHFKSCIQALRFGGRISLMCAVTGVSLDVSDITYRAATVKGTMMCSRDEALQVIKMAEAGVLPLGPKAGLEIIGKFGLDSFQSALETAAEHNGPGEMVVVTP</sequence>
<dbReference type="PANTHER" id="PTHR43677">
    <property type="entry name" value="SHORT-CHAIN DEHYDROGENASE/REDUCTASE"/>
    <property type="match status" value="1"/>
</dbReference>
<evidence type="ECO:0000259" key="2">
    <source>
        <dbReference type="Pfam" id="PF08240"/>
    </source>
</evidence>
<dbReference type="EMBL" id="JBAWTH010000069">
    <property type="protein sequence ID" value="KAL2280124.1"/>
    <property type="molecule type" value="Genomic_DNA"/>
</dbReference>
<gene>
    <name evidence="3" type="ORF">FJTKL_12738</name>
</gene>
<keyword evidence="4" id="KW-1185">Reference proteome</keyword>
<protein>
    <submittedName>
        <fullName evidence="3">Uncharacterized protein</fullName>
    </submittedName>
</protein>
<dbReference type="Pfam" id="PF08240">
    <property type="entry name" value="ADH_N"/>
    <property type="match status" value="1"/>
</dbReference>
<accession>A0ABR4ECF4</accession>
<name>A0ABR4ECF4_9PEZI</name>
<dbReference type="InterPro" id="IPR011032">
    <property type="entry name" value="GroES-like_sf"/>
</dbReference>
<comment type="caution">
    <text evidence="3">The sequence shown here is derived from an EMBL/GenBank/DDBJ whole genome shotgun (WGS) entry which is preliminary data.</text>
</comment>
<dbReference type="InterPro" id="IPR051397">
    <property type="entry name" value="Zn-ADH-like_protein"/>
</dbReference>
<dbReference type="Proteomes" id="UP001600888">
    <property type="component" value="Unassembled WGS sequence"/>
</dbReference>
<dbReference type="InterPro" id="IPR036291">
    <property type="entry name" value="NAD(P)-bd_dom_sf"/>
</dbReference>
<evidence type="ECO:0000313" key="4">
    <source>
        <dbReference type="Proteomes" id="UP001600888"/>
    </source>
</evidence>
<dbReference type="InterPro" id="IPR013149">
    <property type="entry name" value="ADH-like_C"/>
</dbReference>
<dbReference type="PANTHER" id="PTHR43677:SF4">
    <property type="entry name" value="QUINONE OXIDOREDUCTASE-LIKE PROTEIN 2"/>
    <property type="match status" value="1"/>
</dbReference>
<feature type="domain" description="Alcohol dehydrogenase-like C-terminal" evidence="1">
    <location>
        <begin position="232"/>
        <end position="363"/>
    </location>
</feature>
<dbReference type="Pfam" id="PF00107">
    <property type="entry name" value="ADH_zinc_N"/>
    <property type="match status" value="1"/>
</dbReference>
<proteinExistence type="predicted"/>
<dbReference type="SUPFAM" id="SSF50129">
    <property type="entry name" value="GroES-like"/>
    <property type="match status" value="1"/>
</dbReference>
<feature type="domain" description="Alcohol dehydrogenase-like N-terminal" evidence="2">
    <location>
        <begin position="69"/>
        <end position="183"/>
    </location>
</feature>
<dbReference type="SUPFAM" id="SSF51735">
    <property type="entry name" value="NAD(P)-binding Rossmann-fold domains"/>
    <property type="match status" value="1"/>
</dbReference>
<reference evidence="3 4" key="1">
    <citation type="submission" date="2024-03" db="EMBL/GenBank/DDBJ databases">
        <title>A high-quality draft genome sequence of Diaporthe vaccinii, a causative agent of upright dieback and viscid rot disease in cranberry plants.</title>
        <authorList>
            <person name="Sarrasin M."/>
            <person name="Lang B.F."/>
            <person name="Burger G."/>
        </authorList>
    </citation>
    <scope>NUCLEOTIDE SEQUENCE [LARGE SCALE GENOMIC DNA]</scope>
    <source>
        <strain evidence="3 4">IS7</strain>
    </source>
</reference>
<dbReference type="InterPro" id="IPR013154">
    <property type="entry name" value="ADH-like_N"/>
</dbReference>
<organism evidence="3 4">
    <name type="scientific">Diaporthe vaccinii</name>
    <dbReference type="NCBI Taxonomy" id="105482"/>
    <lineage>
        <taxon>Eukaryota</taxon>
        <taxon>Fungi</taxon>
        <taxon>Dikarya</taxon>
        <taxon>Ascomycota</taxon>
        <taxon>Pezizomycotina</taxon>
        <taxon>Sordariomycetes</taxon>
        <taxon>Sordariomycetidae</taxon>
        <taxon>Diaporthales</taxon>
        <taxon>Diaporthaceae</taxon>
        <taxon>Diaporthe</taxon>
        <taxon>Diaporthe eres species complex</taxon>
    </lineage>
</organism>
<dbReference type="Gene3D" id="3.40.50.720">
    <property type="entry name" value="NAD(P)-binding Rossmann-like Domain"/>
    <property type="match status" value="1"/>
</dbReference>